<keyword evidence="1" id="KW-1133">Transmembrane helix</keyword>
<feature type="transmembrane region" description="Helical" evidence="1">
    <location>
        <begin position="71"/>
        <end position="87"/>
    </location>
</feature>
<gene>
    <name evidence="2" type="ORF">GCM10010255_21330</name>
</gene>
<proteinExistence type="predicted"/>
<feature type="transmembrane region" description="Helical" evidence="1">
    <location>
        <begin position="173"/>
        <end position="195"/>
    </location>
</feature>
<organism evidence="2 3">
    <name type="scientific">Streptomyces coeruleofuscus</name>
    <dbReference type="NCBI Taxonomy" id="66879"/>
    <lineage>
        <taxon>Bacteria</taxon>
        <taxon>Bacillati</taxon>
        <taxon>Actinomycetota</taxon>
        <taxon>Actinomycetes</taxon>
        <taxon>Kitasatosporales</taxon>
        <taxon>Streptomycetaceae</taxon>
        <taxon>Streptomyces</taxon>
    </lineage>
</organism>
<sequence>MKIAHSTRSRTAPIAAVLGAGALLGIVGPFASKSDNPALQAVGIVFSVGWSWACFAFLVGYSRRSRIEASLLASSALAVGVVVYYLFKFLSPNVPAGGHVISGAGDGLTTRALFWGVAAFAIGAPVGLLGSMARTPGIGGLGFRLLVPLIAFAEASLRLAVEVDDSQGQVVEMVWVSVLALSAVAIVLLMGQTVWSWRHGRGTRPPVPVRRRAVHNKFK</sequence>
<feature type="transmembrane region" description="Helical" evidence="1">
    <location>
        <begin position="12"/>
        <end position="32"/>
    </location>
</feature>
<reference evidence="3" key="1">
    <citation type="journal article" date="2019" name="Int. J. Syst. Evol. Microbiol.">
        <title>The Global Catalogue of Microorganisms (GCM) 10K type strain sequencing project: providing services to taxonomists for standard genome sequencing and annotation.</title>
        <authorList>
            <consortium name="The Broad Institute Genomics Platform"/>
            <consortium name="The Broad Institute Genome Sequencing Center for Infectious Disease"/>
            <person name="Wu L."/>
            <person name="Ma J."/>
        </authorList>
    </citation>
    <scope>NUCLEOTIDE SEQUENCE [LARGE SCALE GENOMIC DNA]</scope>
    <source>
        <strain evidence="3">JCM 4358</strain>
    </source>
</reference>
<dbReference type="EMBL" id="BAAASE010000002">
    <property type="protein sequence ID" value="GAA2391714.1"/>
    <property type="molecule type" value="Genomic_DNA"/>
</dbReference>
<feature type="transmembrane region" description="Helical" evidence="1">
    <location>
        <begin position="141"/>
        <end position="161"/>
    </location>
</feature>
<evidence type="ECO:0000313" key="3">
    <source>
        <dbReference type="Proteomes" id="UP001499986"/>
    </source>
</evidence>
<accession>A0ABP5V0W6</accession>
<dbReference type="Proteomes" id="UP001499986">
    <property type="component" value="Unassembled WGS sequence"/>
</dbReference>
<keyword evidence="3" id="KW-1185">Reference proteome</keyword>
<dbReference type="RefSeq" id="WP_346137952.1">
    <property type="nucleotide sequence ID" value="NZ_BAAASE010000002.1"/>
</dbReference>
<name>A0ABP5V0W6_9ACTN</name>
<feature type="transmembrane region" description="Helical" evidence="1">
    <location>
        <begin position="38"/>
        <end position="59"/>
    </location>
</feature>
<evidence type="ECO:0000313" key="2">
    <source>
        <dbReference type="EMBL" id="GAA2391714.1"/>
    </source>
</evidence>
<keyword evidence="1" id="KW-0472">Membrane</keyword>
<evidence type="ECO:0000256" key="1">
    <source>
        <dbReference type="SAM" id="Phobius"/>
    </source>
</evidence>
<keyword evidence="1" id="KW-0812">Transmembrane</keyword>
<comment type="caution">
    <text evidence="2">The sequence shown here is derived from an EMBL/GenBank/DDBJ whole genome shotgun (WGS) entry which is preliminary data.</text>
</comment>
<feature type="transmembrane region" description="Helical" evidence="1">
    <location>
        <begin position="112"/>
        <end position="129"/>
    </location>
</feature>
<protein>
    <submittedName>
        <fullName evidence="2">Uncharacterized protein</fullName>
    </submittedName>
</protein>